<name>A0A0L0BP90_LUCCU</name>
<dbReference type="Proteomes" id="UP000037069">
    <property type="component" value="Unassembled WGS sequence"/>
</dbReference>
<gene>
    <name evidence="1" type="ORF">FF38_03217</name>
</gene>
<protein>
    <submittedName>
        <fullName evidence="1">Uncharacterized protein</fullName>
    </submittedName>
</protein>
<evidence type="ECO:0000313" key="2">
    <source>
        <dbReference type="Proteomes" id="UP000037069"/>
    </source>
</evidence>
<accession>A0A0L0BP90</accession>
<dbReference type="OrthoDB" id="8049595at2759"/>
<keyword evidence="2" id="KW-1185">Reference proteome</keyword>
<comment type="caution">
    <text evidence="1">The sequence shown here is derived from an EMBL/GenBank/DDBJ whole genome shotgun (WGS) entry which is preliminary data.</text>
</comment>
<evidence type="ECO:0000313" key="1">
    <source>
        <dbReference type="EMBL" id="KNC21803.1"/>
    </source>
</evidence>
<proteinExistence type="predicted"/>
<reference evidence="1 2" key="1">
    <citation type="journal article" date="2015" name="Nat. Commun.">
        <title>Lucilia cuprina genome unlocks parasitic fly biology to underpin future interventions.</title>
        <authorList>
            <person name="Anstead C.A."/>
            <person name="Korhonen P.K."/>
            <person name="Young N.D."/>
            <person name="Hall R.S."/>
            <person name="Jex A.R."/>
            <person name="Murali S.C."/>
            <person name="Hughes D.S."/>
            <person name="Lee S.F."/>
            <person name="Perry T."/>
            <person name="Stroehlein A.J."/>
            <person name="Ansell B.R."/>
            <person name="Breugelmans B."/>
            <person name="Hofmann A."/>
            <person name="Qu J."/>
            <person name="Dugan S."/>
            <person name="Lee S.L."/>
            <person name="Chao H."/>
            <person name="Dinh H."/>
            <person name="Han Y."/>
            <person name="Doddapaneni H.V."/>
            <person name="Worley K.C."/>
            <person name="Muzny D.M."/>
            <person name="Ioannidis P."/>
            <person name="Waterhouse R.M."/>
            <person name="Zdobnov E.M."/>
            <person name="James P.J."/>
            <person name="Bagnall N.H."/>
            <person name="Kotze A.C."/>
            <person name="Gibbs R.A."/>
            <person name="Richards S."/>
            <person name="Batterham P."/>
            <person name="Gasser R.B."/>
        </authorList>
    </citation>
    <scope>NUCLEOTIDE SEQUENCE [LARGE SCALE GENOMIC DNA]</scope>
    <source>
        <strain evidence="1 2">LS</strain>
        <tissue evidence="1">Full body</tissue>
    </source>
</reference>
<sequence>MITRDVMALKPYHEIEAAVNDLGQKKDCCLEKLQKEEELFKTTLNNRAQDFIQIRDVINMLEPMEEEMKLHTQNLNKTVDKQLKALRLKCIEEANENSNESKELVKDINDLKTQLNIN</sequence>
<dbReference type="EMBL" id="JRES01001578">
    <property type="protein sequence ID" value="KNC21803.1"/>
    <property type="molecule type" value="Genomic_DNA"/>
</dbReference>
<organism evidence="1 2">
    <name type="scientific">Lucilia cuprina</name>
    <name type="common">Green bottle fly</name>
    <name type="synonym">Australian sheep blowfly</name>
    <dbReference type="NCBI Taxonomy" id="7375"/>
    <lineage>
        <taxon>Eukaryota</taxon>
        <taxon>Metazoa</taxon>
        <taxon>Ecdysozoa</taxon>
        <taxon>Arthropoda</taxon>
        <taxon>Hexapoda</taxon>
        <taxon>Insecta</taxon>
        <taxon>Pterygota</taxon>
        <taxon>Neoptera</taxon>
        <taxon>Endopterygota</taxon>
        <taxon>Diptera</taxon>
        <taxon>Brachycera</taxon>
        <taxon>Muscomorpha</taxon>
        <taxon>Oestroidea</taxon>
        <taxon>Calliphoridae</taxon>
        <taxon>Luciliinae</taxon>
        <taxon>Lucilia</taxon>
    </lineage>
</organism>
<dbReference type="AlphaFoldDB" id="A0A0L0BP90"/>